<evidence type="ECO:0000313" key="12">
    <source>
        <dbReference type="EMBL" id="PRW45074.1"/>
    </source>
</evidence>
<dbReference type="Proteomes" id="UP000239899">
    <property type="component" value="Unassembled WGS sequence"/>
</dbReference>
<comment type="cofactor">
    <cofactor evidence="1">
        <name>[4Fe-4S] cluster</name>
        <dbReference type="ChEBI" id="CHEBI:49883"/>
    </cofactor>
</comment>
<keyword evidence="13" id="KW-1185">Reference proteome</keyword>
<dbReference type="NCBIfam" id="NF009911">
    <property type="entry name" value="PRK13371.1"/>
    <property type="match status" value="1"/>
</dbReference>
<proteinExistence type="inferred from homology"/>
<dbReference type="GO" id="GO:0019288">
    <property type="term" value="P:isopentenyl diphosphate biosynthetic process, methylerythritol 4-phosphate pathway"/>
    <property type="evidence" value="ECO:0007669"/>
    <property type="project" value="InterPro"/>
</dbReference>
<keyword evidence="2" id="KW-0004">4Fe-4S</keyword>
<dbReference type="AlphaFoldDB" id="A0A2P6TLB6"/>
<dbReference type="PANTHER" id="PTHR31619">
    <property type="entry name" value="4-HYDROXY-3-METHYLBUT-2-ENYL DIPHOSPHATE REDUCTASE, CHLOROPLASTIC"/>
    <property type="match status" value="1"/>
</dbReference>
<evidence type="ECO:0000256" key="3">
    <source>
        <dbReference type="ARBA" id="ARBA00022723"/>
    </source>
</evidence>
<dbReference type="STRING" id="3076.A0A2P6TLB6"/>
<evidence type="ECO:0000256" key="7">
    <source>
        <dbReference type="ARBA" id="ARBA00046313"/>
    </source>
</evidence>
<dbReference type="EC" id="1.17.7.4" evidence="10"/>
<dbReference type="NCBIfam" id="TIGR00216">
    <property type="entry name" value="ispH_lytB"/>
    <property type="match status" value="1"/>
</dbReference>
<protein>
    <recommendedName>
        <fullName evidence="10">4-hydroxy-3-methylbut-2-enyl diphosphate reductase</fullName>
        <ecNumber evidence="10">1.17.7.4</ecNumber>
    </recommendedName>
</protein>
<feature type="compositionally biased region" description="Low complexity" evidence="11">
    <location>
        <begin position="10"/>
        <end position="23"/>
    </location>
</feature>
<accession>A0A2P6TLB6</accession>
<dbReference type="EMBL" id="LHPG02000012">
    <property type="protein sequence ID" value="PRW45074.1"/>
    <property type="molecule type" value="Genomic_DNA"/>
</dbReference>
<dbReference type="GO" id="GO:0051745">
    <property type="term" value="F:4-hydroxy-3-methylbut-2-enyl diphosphate reductase activity"/>
    <property type="evidence" value="ECO:0007669"/>
    <property type="project" value="UniProtKB-EC"/>
</dbReference>
<dbReference type="GO" id="GO:0051539">
    <property type="term" value="F:4 iron, 4 sulfur cluster binding"/>
    <property type="evidence" value="ECO:0007669"/>
    <property type="project" value="UniProtKB-KW"/>
</dbReference>
<dbReference type="HAMAP" id="MF_00191">
    <property type="entry name" value="IspH"/>
    <property type="match status" value="1"/>
</dbReference>
<dbReference type="GO" id="GO:0050992">
    <property type="term" value="P:dimethylallyl diphosphate biosynthetic process"/>
    <property type="evidence" value="ECO:0007669"/>
    <property type="project" value="InterPro"/>
</dbReference>
<evidence type="ECO:0000313" key="13">
    <source>
        <dbReference type="Proteomes" id="UP000239899"/>
    </source>
</evidence>
<dbReference type="PANTHER" id="PTHR31619:SF5">
    <property type="entry name" value="4-HYDROXY-3-METHYLBUT-2-ENYL DIPHOSPHATE REDUCTASE, CHLOROPLASTIC"/>
    <property type="match status" value="1"/>
</dbReference>
<comment type="pathway">
    <text evidence="7">Isoprenoid biosynthesis; isopentenyl diphosphate biosynthesis via DXP pathway; isopentenyl diphosphate from 1-deoxy-D-xylulose 5-phosphate: step 6/6.</text>
</comment>
<keyword evidence="4" id="KW-0560">Oxidoreductase</keyword>
<evidence type="ECO:0000256" key="10">
    <source>
        <dbReference type="ARBA" id="ARBA00047177"/>
    </source>
</evidence>
<dbReference type="Gene3D" id="3.40.50.11270">
    <property type="match status" value="1"/>
</dbReference>
<comment type="similarity">
    <text evidence="9">Belongs to the IspH family.</text>
</comment>
<keyword evidence="5" id="KW-0408">Iron</keyword>
<dbReference type="OrthoDB" id="1698201at2759"/>
<evidence type="ECO:0000256" key="2">
    <source>
        <dbReference type="ARBA" id="ARBA00022485"/>
    </source>
</evidence>
<evidence type="ECO:0000256" key="8">
    <source>
        <dbReference type="ARBA" id="ARBA00046314"/>
    </source>
</evidence>
<comment type="caution">
    <text evidence="12">The sequence shown here is derived from an EMBL/GenBank/DDBJ whole genome shotgun (WGS) entry which is preliminary data.</text>
</comment>
<dbReference type="GO" id="GO:0046872">
    <property type="term" value="F:metal ion binding"/>
    <property type="evidence" value="ECO:0007669"/>
    <property type="project" value="UniProtKB-KW"/>
</dbReference>
<evidence type="ECO:0000256" key="6">
    <source>
        <dbReference type="ARBA" id="ARBA00023014"/>
    </source>
</evidence>
<organism evidence="12 13">
    <name type="scientific">Chlorella sorokiniana</name>
    <name type="common">Freshwater green alga</name>
    <dbReference type="NCBI Taxonomy" id="3076"/>
    <lineage>
        <taxon>Eukaryota</taxon>
        <taxon>Viridiplantae</taxon>
        <taxon>Chlorophyta</taxon>
        <taxon>core chlorophytes</taxon>
        <taxon>Trebouxiophyceae</taxon>
        <taxon>Chlorellales</taxon>
        <taxon>Chlorellaceae</taxon>
        <taxon>Chlorella clade</taxon>
        <taxon>Chlorella</taxon>
    </lineage>
</organism>
<keyword evidence="3" id="KW-0479">Metal-binding</keyword>
<comment type="pathway">
    <text evidence="8">Isoprenoid biosynthesis; dimethylallyl diphosphate biosynthesis; dimethylallyl diphosphate from (2E)-4-hydroxy-3-methylbutenyl diphosphate: step 1/1.</text>
</comment>
<keyword evidence="6" id="KW-0411">Iron-sulfur</keyword>
<evidence type="ECO:0000256" key="9">
    <source>
        <dbReference type="ARBA" id="ARBA00046335"/>
    </source>
</evidence>
<name>A0A2P6TLB6_CHLSO</name>
<dbReference type="InterPro" id="IPR003451">
    <property type="entry name" value="LytB/IspH"/>
</dbReference>
<dbReference type="Pfam" id="PF02401">
    <property type="entry name" value="LYTB"/>
    <property type="match status" value="1"/>
</dbReference>
<sequence length="494" mass="54275">MQQAACSSVARAPAGCASSSGASARRHGAAAGGRPQRRPLRVAAAAEAKEVLERAADRSGVQPADFDARAFRRSLNSTGRYTRKPSNDPESLQLMEEHGVGYSTTGLVAQMREQDFTWKQGDVTVKLAEAYGFCWGVERAVQMAYEARKAYPGKRLHITNEIIHNPGVNQRLKEMDVNFIEASEEGDKDFSAVKEGEVVILPAFGASVQEMKLLSDRKVQIVDTTCPWVSKVWNAVDNQSRKGHTSIIHGKWAHEETIATASFAGTYLIVKDLKEAHYVCDYILQGGNREEFLAKFQNAMSEGFDPEVDLDRIGMANQTTMLKGETEAIGKLLERTMLQKYGPAELSQRFMVMDTICDATQYRQDAVYKLTGAQNTPEGIDMMIVVGGFNSSNTSHLQEIGEMKDIPSFWVDSAARIDVDANKVTHKLAHGELVETASWLPEGPITIGVTSGASTPDKAVEDVLDRVFRIKDPAFAGIAPRKTSVTKEAHEEEE</sequence>
<feature type="region of interest" description="Disordered" evidence="11">
    <location>
        <begin position="1"/>
        <end position="44"/>
    </location>
</feature>
<reference evidence="12 13" key="1">
    <citation type="journal article" date="2018" name="Plant J.">
        <title>Genome sequences of Chlorella sorokiniana UTEX 1602 and Micractinium conductrix SAG 241.80: implications to maltose excretion by a green alga.</title>
        <authorList>
            <person name="Arriola M.B."/>
            <person name="Velmurugan N."/>
            <person name="Zhang Y."/>
            <person name="Plunkett M.H."/>
            <person name="Hondzo H."/>
            <person name="Barney B.M."/>
        </authorList>
    </citation>
    <scope>NUCLEOTIDE SEQUENCE [LARGE SCALE GENOMIC DNA]</scope>
    <source>
        <strain evidence="13">UTEX 1602</strain>
    </source>
</reference>
<dbReference type="CDD" id="cd13944">
    <property type="entry name" value="lytB_ispH"/>
    <property type="match status" value="1"/>
</dbReference>
<evidence type="ECO:0000256" key="4">
    <source>
        <dbReference type="ARBA" id="ARBA00023002"/>
    </source>
</evidence>
<gene>
    <name evidence="12" type="ORF">C2E21_6207</name>
</gene>
<evidence type="ECO:0000256" key="5">
    <source>
        <dbReference type="ARBA" id="ARBA00023004"/>
    </source>
</evidence>
<dbReference type="Gene3D" id="3.40.1010.20">
    <property type="entry name" value="4-hydroxy-3-methylbut-2-enyl diphosphate reductase, catalytic domain"/>
    <property type="match status" value="2"/>
</dbReference>
<evidence type="ECO:0000256" key="1">
    <source>
        <dbReference type="ARBA" id="ARBA00001966"/>
    </source>
</evidence>
<evidence type="ECO:0000256" key="11">
    <source>
        <dbReference type="SAM" id="MobiDB-lite"/>
    </source>
</evidence>